<dbReference type="OrthoDB" id="9774039at2"/>
<feature type="transmembrane region" description="Helical" evidence="5">
    <location>
        <begin position="12"/>
        <end position="32"/>
    </location>
</feature>
<keyword evidence="8" id="KW-1185">Reference proteome</keyword>
<comment type="caution">
    <text evidence="7">The sequence shown here is derived from an EMBL/GenBank/DDBJ whole genome shotgun (WGS) entry which is preliminary data.</text>
</comment>
<name>E0NJD5_9FIRM</name>
<dbReference type="STRING" id="862517.HMPREF9225_0274"/>
<protein>
    <submittedName>
        <fullName evidence="7">ABC-2 type transporter</fullName>
    </submittedName>
</protein>
<gene>
    <name evidence="7" type="ORF">HMPREF9225_0274</name>
</gene>
<dbReference type="GO" id="GO:0140359">
    <property type="term" value="F:ABC-type transporter activity"/>
    <property type="evidence" value="ECO:0007669"/>
    <property type="project" value="InterPro"/>
</dbReference>
<accession>E0NJD5</accession>
<organism evidence="7 8">
    <name type="scientific">Peptoniphilus duerdenii ATCC BAA-1640</name>
    <dbReference type="NCBI Taxonomy" id="862517"/>
    <lineage>
        <taxon>Bacteria</taxon>
        <taxon>Bacillati</taxon>
        <taxon>Bacillota</taxon>
        <taxon>Tissierellia</taxon>
        <taxon>Tissierellales</taxon>
        <taxon>Peptoniphilaceae</taxon>
        <taxon>Peptoniphilus</taxon>
    </lineage>
</organism>
<dbReference type="PANTHER" id="PTHR43077:SF10">
    <property type="entry name" value="TRANSPORT PERMEASE PROTEIN"/>
    <property type="match status" value="1"/>
</dbReference>
<evidence type="ECO:0000313" key="7">
    <source>
        <dbReference type="EMBL" id="EFM26083.1"/>
    </source>
</evidence>
<dbReference type="InterPro" id="IPR051328">
    <property type="entry name" value="T7SS_ABC-Transporter"/>
</dbReference>
<dbReference type="InterPro" id="IPR013525">
    <property type="entry name" value="ABC2_TM"/>
</dbReference>
<feature type="transmembrane region" description="Helical" evidence="5">
    <location>
        <begin position="255"/>
        <end position="277"/>
    </location>
</feature>
<evidence type="ECO:0000256" key="3">
    <source>
        <dbReference type="ARBA" id="ARBA00022989"/>
    </source>
</evidence>
<feature type="transmembrane region" description="Helical" evidence="5">
    <location>
        <begin position="339"/>
        <end position="360"/>
    </location>
</feature>
<proteinExistence type="predicted"/>
<evidence type="ECO:0000256" key="1">
    <source>
        <dbReference type="ARBA" id="ARBA00004141"/>
    </source>
</evidence>
<dbReference type="GO" id="GO:0016020">
    <property type="term" value="C:membrane"/>
    <property type="evidence" value="ECO:0007669"/>
    <property type="project" value="UniProtKB-SubCell"/>
</dbReference>
<dbReference type="EMBL" id="AEEH01000017">
    <property type="protein sequence ID" value="EFM26083.1"/>
    <property type="molecule type" value="Genomic_DNA"/>
</dbReference>
<evidence type="ECO:0000259" key="6">
    <source>
        <dbReference type="Pfam" id="PF12698"/>
    </source>
</evidence>
<dbReference type="HOGENOM" id="CLU_051632_1_1_9"/>
<dbReference type="Pfam" id="PF12698">
    <property type="entry name" value="ABC2_membrane_3"/>
    <property type="match status" value="1"/>
</dbReference>
<evidence type="ECO:0000256" key="5">
    <source>
        <dbReference type="SAM" id="Phobius"/>
    </source>
</evidence>
<evidence type="ECO:0000256" key="4">
    <source>
        <dbReference type="ARBA" id="ARBA00023136"/>
    </source>
</evidence>
<dbReference type="RefSeq" id="WP_008901110.1">
    <property type="nucleotide sequence ID" value="NZ_GL397071.1"/>
</dbReference>
<feature type="transmembrane region" description="Helical" evidence="5">
    <location>
        <begin position="177"/>
        <end position="197"/>
    </location>
</feature>
<dbReference type="Proteomes" id="UP000003280">
    <property type="component" value="Unassembled WGS sequence"/>
</dbReference>
<feature type="transmembrane region" description="Helical" evidence="5">
    <location>
        <begin position="221"/>
        <end position="243"/>
    </location>
</feature>
<dbReference type="eggNOG" id="COG0842">
    <property type="taxonomic scope" value="Bacteria"/>
</dbReference>
<evidence type="ECO:0000313" key="8">
    <source>
        <dbReference type="Proteomes" id="UP000003280"/>
    </source>
</evidence>
<dbReference type="PANTHER" id="PTHR43077">
    <property type="entry name" value="TRANSPORT PERMEASE YVFS-RELATED"/>
    <property type="match status" value="1"/>
</dbReference>
<keyword evidence="4 5" id="KW-0472">Membrane</keyword>
<keyword evidence="2 5" id="KW-0812">Transmembrane</keyword>
<evidence type="ECO:0000256" key="2">
    <source>
        <dbReference type="ARBA" id="ARBA00022692"/>
    </source>
</evidence>
<dbReference type="AlphaFoldDB" id="E0NJD5"/>
<feature type="domain" description="ABC-2 type transporter transmembrane" evidence="6">
    <location>
        <begin position="18"/>
        <end position="358"/>
    </location>
</feature>
<keyword evidence="3 5" id="KW-1133">Transmembrane helix</keyword>
<reference evidence="7 8" key="1">
    <citation type="submission" date="2010-07" db="EMBL/GenBank/DDBJ databases">
        <authorList>
            <person name="Muzny D."/>
            <person name="Qin X."/>
            <person name="Deng J."/>
            <person name="Jiang H."/>
            <person name="Liu Y."/>
            <person name="Qu J."/>
            <person name="Song X.-Z."/>
            <person name="Zhang L."/>
            <person name="Thornton R."/>
            <person name="Coyle M."/>
            <person name="Francisco L."/>
            <person name="Jackson L."/>
            <person name="Javaid M."/>
            <person name="Korchina V."/>
            <person name="Kovar C."/>
            <person name="Mata R."/>
            <person name="Mathew T."/>
            <person name="Ngo R."/>
            <person name="Nguyen L."/>
            <person name="Nguyen N."/>
            <person name="Okwuonu G."/>
            <person name="Ongeri F."/>
            <person name="Pham C."/>
            <person name="Simmons D."/>
            <person name="Wilczek-Boney K."/>
            <person name="Hale W."/>
            <person name="Jakkamsetti A."/>
            <person name="Pham P."/>
            <person name="Ruth R."/>
            <person name="San Lucas F."/>
            <person name="Warren J."/>
            <person name="Zhang J."/>
            <person name="Zhao Z."/>
            <person name="Zhou C."/>
            <person name="Zhu D."/>
            <person name="Lee S."/>
            <person name="Bess C."/>
            <person name="Blankenburg K."/>
            <person name="Forbes L."/>
            <person name="Fu Q."/>
            <person name="Gubbala S."/>
            <person name="Hirani K."/>
            <person name="Jayaseelan J.C."/>
            <person name="Lara F."/>
            <person name="Munidasa M."/>
            <person name="Palculict T."/>
            <person name="Patil S."/>
            <person name="Pu L.-L."/>
            <person name="Saada N."/>
            <person name="Tang L."/>
            <person name="Weissenberger G."/>
            <person name="Zhu Y."/>
            <person name="Hemphill L."/>
            <person name="Shang Y."/>
            <person name="Youmans B."/>
            <person name="Ayvaz T."/>
            <person name="Ross M."/>
            <person name="Santibanez J."/>
            <person name="Aqrawi P."/>
            <person name="Gross S."/>
            <person name="Joshi V."/>
            <person name="Fowler G."/>
            <person name="Nazareth L."/>
            <person name="Reid J."/>
            <person name="Worley K."/>
            <person name="Petrosino J."/>
            <person name="Highlander S."/>
            <person name="Gibbs R."/>
        </authorList>
    </citation>
    <scope>NUCLEOTIDE SEQUENCE [LARGE SCALE GENOMIC DNA]</scope>
    <source>
        <strain evidence="7 8">ATCC BAA-1640</strain>
    </source>
</reference>
<sequence length="369" mass="41619">MKVFKNYFKITWAHKTSIILYTIIFIVLMSFFTKTTNESSYKSVDVNIYLEDNADTQLSRALTAYLDKNTTIVKMNKDLVEDKLFYNFISAAIEIPKDFDSNREVLYKSAPDDSYATNVENKINIYLSQVGAYEKAGFTEDEAIKNTDDDLDKKVEVNIKSGGAGVKKDTSRYYFNFLNYVLLSQIILIVSTIVKVYKAKPILMRNIVSPLPKTRINLEMMFGHIVVGLAAWILYMALFVIMYRYDFSKTHINLMMLNSFVFTISVVSMAVMIASVIKDFNAIQGVMNVVALGSSFLCGAFVPQEILGKTALTIGKIFPSYYFIKNNEILAEDPSLSTIIPNMMIVLGFAAAFIIVSAFAKLKANDNIN</sequence>
<comment type="subcellular location">
    <subcellularLocation>
        <location evidence="1">Membrane</location>
        <topology evidence="1">Multi-pass membrane protein</topology>
    </subcellularLocation>
</comment>